<protein>
    <submittedName>
        <fullName evidence="2">Uncharacterized protein</fullName>
    </submittedName>
</protein>
<organism evidence="2 3">
    <name type="scientific">Pleurodeles waltl</name>
    <name type="common">Iberian ribbed newt</name>
    <dbReference type="NCBI Taxonomy" id="8319"/>
    <lineage>
        <taxon>Eukaryota</taxon>
        <taxon>Metazoa</taxon>
        <taxon>Chordata</taxon>
        <taxon>Craniata</taxon>
        <taxon>Vertebrata</taxon>
        <taxon>Euteleostomi</taxon>
        <taxon>Amphibia</taxon>
        <taxon>Batrachia</taxon>
        <taxon>Caudata</taxon>
        <taxon>Salamandroidea</taxon>
        <taxon>Salamandridae</taxon>
        <taxon>Pleurodelinae</taxon>
        <taxon>Pleurodeles</taxon>
    </lineage>
</organism>
<dbReference type="Proteomes" id="UP001066276">
    <property type="component" value="Chromosome 11"/>
</dbReference>
<evidence type="ECO:0000256" key="1">
    <source>
        <dbReference type="SAM" id="MobiDB-lite"/>
    </source>
</evidence>
<evidence type="ECO:0000313" key="3">
    <source>
        <dbReference type="Proteomes" id="UP001066276"/>
    </source>
</evidence>
<keyword evidence="3" id="KW-1185">Reference proteome</keyword>
<proteinExistence type="predicted"/>
<evidence type="ECO:0000313" key="2">
    <source>
        <dbReference type="EMBL" id="KAJ1088146.1"/>
    </source>
</evidence>
<comment type="caution">
    <text evidence="2">The sequence shown here is derived from an EMBL/GenBank/DDBJ whole genome shotgun (WGS) entry which is preliminary data.</text>
</comment>
<feature type="compositionally biased region" description="Basic residues" evidence="1">
    <location>
        <begin position="79"/>
        <end position="94"/>
    </location>
</feature>
<reference evidence="2" key="1">
    <citation type="journal article" date="2022" name="bioRxiv">
        <title>Sequencing and chromosome-scale assembly of the giantPleurodeles waltlgenome.</title>
        <authorList>
            <person name="Brown T."/>
            <person name="Elewa A."/>
            <person name="Iarovenko S."/>
            <person name="Subramanian E."/>
            <person name="Araus A.J."/>
            <person name="Petzold A."/>
            <person name="Susuki M."/>
            <person name="Suzuki K.-i.T."/>
            <person name="Hayashi T."/>
            <person name="Toyoda A."/>
            <person name="Oliveira C."/>
            <person name="Osipova E."/>
            <person name="Leigh N.D."/>
            <person name="Simon A."/>
            <person name="Yun M.H."/>
        </authorList>
    </citation>
    <scope>NUCLEOTIDE SEQUENCE</scope>
    <source>
        <strain evidence="2">20211129_DDA</strain>
        <tissue evidence="2">Liver</tissue>
    </source>
</reference>
<name>A0AAV7L941_PLEWA</name>
<feature type="compositionally biased region" description="Basic and acidic residues" evidence="1">
    <location>
        <begin position="50"/>
        <end position="78"/>
    </location>
</feature>
<feature type="region of interest" description="Disordered" evidence="1">
    <location>
        <begin position="28"/>
        <end position="115"/>
    </location>
</feature>
<gene>
    <name evidence="2" type="ORF">NDU88_001305</name>
</gene>
<sequence>MYESPRGTHENLLDVSTTECAYVIRRSMDERKAGRSNKESFSVQQRTTSRRTDVDRRRSDRRMEKEGRRQTEVREQNRRARKHLQRTGRVKKPATSKEERGSFRRTPGSLLTDTDYLSRYPTDSLLQQPLSGESEFAMAHEFTHVGQMYESPRRTHENLVDVSTTELAYVIRRSMDVRKVGRCNEESFGVATDQQEDRCGQKVE</sequence>
<accession>A0AAV7L941</accession>
<dbReference type="AlphaFoldDB" id="A0AAV7L941"/>
<dbReference type="EMBL" id="JANPWB010000015">
    <property type="protein sequence ID" value="KAJ1088146.1"/>
    <property type="molecule type" value="Genomic_DNA"/>
</dbReference>
<feature type="compositionally biased region" description="Basic and acidic residues" evidence="1">
    <location>
        <begin position="28"/>
        <end position="38"/>
    </location>
</feature>